<accession>A1ZS65</accession>
<gene>
    <name evidence="1" type="ORF">M23134_00754</name>
</gene>
<sequence length="94" mass="10552">MLKSLFWDYSVKGSGLYTALDLEQLAFQRLKLKKLKPVYGFLVLRNLFKISVEIEGINSRLTEALLAFGRAQRSKAAAIGCALKQSTTSFVCYN</sequence>
<dbReference type="Proteomes" id="UP000004095">
    <property type="component" value="Unassembled WGS sequence"/>
</dbReference>
<reference evidence="1 2" key="1">
    <citation type="submission" date="2007-01" db="EMBL/GenBank/DDBJ databases">
        <authorList>
            <person name="Haygood M."/>
            <person name="Podell S."/>
            <person name="Anderson C."/>
            <person name="Hopkinson B."/>
            <person name="Roe K."/>
            <person name="Barbeau K."/>
            <person name="Gaasterland T."/>
            <person name="Ferriera S."/>
            <person name="Johnson J."/>
            <person name="Kravitz S."/>
            <person name="Beeson K."/>
            <person name="Sutton G."/>
            <person name="Rogers Y.-H."/>
            <person name="Friedman R."/>
            <person name="Frazier M."/>
            <person name="Venter J.C."/>
        </authorList>
    </citation>
    <scope>NUCLEOTIDE SEQUENCE [LARGE SCALE GENOMIC DNA]</scope>
    <source>
        <strain evidence="1 2">ATCC 23134</strain>
    </source>
</reference>
<protein>
    <submittedName>
        <fullName evidence="1">Uncharacterized protein</fullName>
    </submittedName>
</protein>
<name>A1ZS65_MICM2</name>
<evidence type="ECO:0000313" key="2">
    <source>
        <dbReference type="Proteomes" id="UP000004095"/>
    </source>
</evidence>
<keyword evidence="2" id="KW-1185">Reference proteome</keyword>
<proteinExistence type="predicted"/>
<evidence type="ECO:0000313" key="1">
    <source>
        <dbReference type="EMBL" id="EAY26788.1"/>
    </source>
</evidence>
<comment type="caution">
    <text evidence="1">The sequence shown here is derived from an EMBL/GenBank/DDBJ whole genome shotgun (WGS) entry which is preliminary data.</text>
</comment>
<organism evidence="1 2">
    <name type="scientific">Microscilla marina ATCC 23134</name>
    <dbReference type="NCBI Taxonomy" id="313606"/>
    <lineage>
        <taxon>Bacteria</taxon>
        <taxon>Pseudomonadati</taxon>
        <taxon>Bacteroidota</taxon>
        <taxon>Cytophagia</taxon>
        <taxon>Cytophagales</taxon>
        <taxon>Microscillaceae</taxon>
        <taxon>Microscilla</taxon>
    </lineage>
</organism>
<dbReference type="AlphaFoldDB" id="A1ZS65"/>
<dbReference type="EMBL" id="AAWS01000030">
    <property type="protein sequence ID" value="EAY26788.1"/>
    <property type="molecule type" value="Genomic_DNA"/>
</dbReference>